<dbReference type="Pfam" id="PF07237">
    <property type="entry name" value="DUF1428"/>
    <property type="match status" value="1"/>
</dbReference>
<dbReference type="InterPro" id="IPR009874">
    <property type="entry name" value="DUF1428"/>
</dbReference>
<evidence type="ECO:0000313" key="1">
    <source>
        <dbReference type="EMBL" id="KIT14572.1"/>
    </source>
</evidence>
<dbReference type="PATRIC" id="fig|935700.4.peg.3978"/>
<dbReference type="RefSeq" id="WP_043920596.1">
    <property type="nucleotide sequence ID" value="NZ_FZPF01000012.1"/>
</dbReference>
<name>A0A0D1CIL0_9RHOB</name>
<proteinExistence type="predicted"/>
<dbReference type="SUPFAM" id="SSF54909">
    <property type="entry name" value="Dimeric alpha+beta barrel"/>
    <property type="match status" value="1"/>
</dbReference>
<dbReference type="Proteomes" id="UP000032232">
    <property type="component" value="Unassembled WGS sequence"/>
</dbReference>
<evidence type="ECO:0008006" key="3">
    <source>
        <dbReference type="Google" id="ProtNLM"/>
    </source>
</evidence>
<dbReference type="STRING" id="935700.jaqu_38620"/>
<gene>
    <name evidence="1" type="ORF">jaqu_38620</name>
</gene>
<dbReference type="Gene3D" id="3.30.70.100">
    <property type="match status" value="1"/>
</dbReference>
<accession>A0A0D1CIL0</accession>
<evidence type="ECO:0000313" key="2">
    <source>
        <dbReference type="Proteomes" id="UP000032232"/>
    </source>
</evidence>
<reference evidence="1 2" key="1">
    <citation type="submission" date="2015-02" db="EMBL/GenBank/DDBJ databases">
        <title>Genome Sequence of Jannaschia aquimarina DSM28248, a member of the Roseobacter clade.</title>
        <authorList>
            <person name="Voget S."/>
            <person name="Daniel R."/>
        </authorList>
    </citation>
    <scope>NUCLEOTIDE SEQUENCE [LARGE SCALE GENOMIC DNA]</scope>
    <source>
        <strain evidence="1 2">GSW-M26</strain>
    </source>
</reference>
<dbReference type="OrthoDB" id="9792392at2"/>
<protein>
    <recommendedName>
        <fullName evidence="3">DUF1428 domain-containing protein</fullName>
    </recommendedName>
</protein>
<organism evidence="1 2">
    <name type="scientific">Jannaschia aquimarina</name>
    <dbReference type="NCBI Taxonomy" id="935700"/>
    <lineage>
        <taxon>Bacteria</taxon>
        <taxon>Pseudomonadati</taxon>
        <taxon>Pseudomonadota</taxon>
        <taxon>Alphaproteobacteria</taxon>
        <taxon>Rhodobacterales</taxon>
        <taxon>Roseobacteraceae</taxon>
        <taxon>Jannaschia</taxon>
    </lineage>
</organism>
<comment type="caution">
    <text evidence="1">The sequence shown here is derived from an EMBL/GenBank/DDBJ whole genome shotgun (WGS) entry which is preliminary data.</text>
</comment>
<dbReference type="EMBL" id="JYFE01000074">
    <property type="protein sequence ID" value="KIT14572.1"/>
    <property type="molecule type" value="Genomic_DNA"/>
</dbReference>
<dbReference type="AlphaFoldDB" id="A0A0D1CIL0"/>
<dbReference type="InterPro" id="IPR011008">
    <property type="entry name" value="Dimeric_a/b-barrel"/>
</dbReference>
<keyword evidence="2" id="KW-1185">Reference proteome</keyword>
<sequence length="122" mass="13574">MSYFMASVAAVPEANKDAFIAHAKEAWEVIFKPLGALSITESWGDDVPDGEVTSFPMAVKRQDGEAVLVSWIEWPDRETYAAANDRMRQPDFAEVMAGMSEMPFDGKRMIWGGFAPVVNERV</sequence>